<gene>
    <name evidence="1" type="ORF">KME60_30145</name>
</gene>
<accession>A0A951QSC7</accession>
<proteinExistence type="predicted"/>
<reference evidence="1" key="2">
    <citation type="journal article" date="2022" name="Microbiol. Resour. Announc.">
        <title>Metagenome Sequencing to Explore Phylogenomics of Terrestrial Cyanobacteria.</title>
        <authorList>
            <person name="Ward R.D."/>
            <person name="Stajich J.E."/>
            <person name="Johansen J.R."/>
            <person name="Huntemann M."/>
            <person name="Clum A."/>
            <person name="Foster B."/>
            <person name="Foster B."/>
            <person name="Roux S."/>
            <person name="Palaniappan K."/>
            <person name="Varghese N."/>
            <person name="Mukherjee S."/>
            <person name="Reddy T.B.K."/>
            <person name="Daum C."/>
            <person name="Copeland A."/>
            <person name="Chen I.A."/>
            <person name="Ivanova N.N."/>
            <person name="Kyrpides N.C."/>
            <person name="Shapiro N."/>
            <person name="Eloe-Fadrosh E.A."/>
            <person name="Pietrasiak N."/>
        </authorList>
    </citation>
    <scope>NUCLEOTIDE SEQUENCE</scope>
    <source>
        <strain evidence="1">GSE-NOS-MK-12-04C</strain>
    </source>
</reference>
<sequence>MAKTIICSVGTSAAKALGVKPADLTNWVNQQKSVQDAAEKMFLTFRDILPEGESLKNKLSKEPHAKSVGVQRLSKDYPTFPPRLV</sequence>
<dbReference type="Proteomes" id="UP000729701">
    <property type="component" value="Unassembled WGS sequence"/>
</dbReference>
<protein>
    <submittedName>
        <fullName evidence="1">Uncharacterized protein</fullName>
    </submittedName>
</protein>
<reference evidence="1" key="1">
    <citation type="submission" date="2021-05" db="EMBL/GenBank/DDBJ databases">
        <authorList>
            <person name="Pietrasiak N."/>
            <person name="Ward R."/>
            <person name="Stajich J.E."/>
            <person name="Kurbessoian T."/>
        </authorList>
    </citation>
    <scope>NUCLEOTIDE SEQUENCE</scope>
    <source>
        <strain evidence="1">GSE-NOS-MK-12-04C</strain>
    </source>
</reference>
<evidence type="ECO:0000313" key="1">
    <source>
        <dbReference type="EMBL" id="MBW4671574.1"/>
    </source>
</evidence>
<dbReference type="EMBL" id="JAHHGZ010000048">
    <property type="protein sequence ID" value="MBW4671574.1"/>
    <property type="molecule type" value="Genomic_DNA"/>
</dbReference>
<organism evidence="1 2">
    <name type="scientific">Cyanomargarita calcarea GSE-NOS-MK-12-04C</name>
    <dbReference type="NCBI Taxonomy" id="2839659"/>
    <lineage>
        <taxon>Bacteria</taxon>
        <taxon>Bacillati</taxon>
        <taxon>Cyanobacteriota</taxon>
        <taxon>Cyanophyceae</taxon>
        <taxon>Nostocales</taxon>
        <taxon>Cyanomargaritaceae</taxon>
        <taxon>Cyanomargarita</taxon>
    </lineage>
</organism>
<name>A0A951QSC7_9CYAN</name>
<comment type="caution">
    <text evidence="1">The sequence shown here is derived from an EMBL/GenBank/DDBJ whole genome shotgun (WGS) entry which is preliminary data.</text>
</comment>
<evidence type="ECO:0000313" key="2">
    <source>
        <dbReference type="Proteomes" id="UP000729701"/>
    </source>
</evidence>
<dbReference type="AlphaFoldDB" id="A0A951QSC7"/>